<feature type="domain" description="PucR C-terminal helix-turn-helix" evidence="2">
    <location>
        <begin position="308"/>
        <end position="361"/>
    </location>
</feature>
<dbReference type="Gene3D" id="1.10.10.2840">
    <property type="entry name" value="PucR C-terminal helix-turn-helix domain"/>
    <property type="match status" value="1"/>
</dbReference>
<dbReference type="InterPro" id="IPR041522">
    <property type="entry name" value="CdaR_GGDEF"/>
</dbReference>
<dbReference type="Proteomes" id="UP000193964">
    <property type="component" value="Unassembled WGS sequence"/>
</dbReference>
<dbReference type="PANTHER" id="PTHR33744">
    <property type="entry name" value="CARBOHYDRATE DIACID REGULATOR"/>
    <property type="match status" value="1"/>
</dbReference>
<evidence type="ECO:0000313" key="5">
    <source>
        <dbReference type="Proteomes" id="UP000193964"/>
    </source>
</evidence>
<gene>
    <name evidence="4" type="ORF">AWC31_35540</name>
</gene>
<accession>A0A1X2F1R3</accession>
<proteinExistence type="inferred from homology"/>
<feature type="domain" description="CdaR GGDEF-like" evidence="3">
    <location>
        <begin position="139"/>
        <end position="254"/>
    </location>
</feature>
<dbReference type="EMBL" id="LQQA01000030">
    <property type="protein sequence ID" value="ORX11949.1"/>
    <property type="molecule type" value="Genomic_DNA"/>
</dbReference>
<evidence type="ECO:0000313" key="4">
    <source>
        <dbReference type="EMBL" id="ORX11949.1"/>
    </source>
</evidence>
<dbReference type="InterPro" id="IPR051448">
    <property type="entry name" value="CdaR-like_regulators"/>
</dbReference>
<dbReference type="InterPro" id="IPR042070">
    <property type="entry name" value="PucR_C-HTH_sf"/>
</dbReference>
<organism evidence="4 5">
    <name type="scientific">Mycolicibacterium wolinskyi</name>
    <dbReference type="NCBI Taxonomy" id="59750"/>
    <lineage>
        <taxon>Bacteria</taxon>
        <taxon>Bacillati</taxon>
        <taxon>Actinomycetota</taxon>
        <taxon>Actinomycetes</taxon>
        <taxon>Mycobacteriales</taxon>
        <taxon>Mycobacteriaceae</taxon>
        <taxon>Mycolicibacterium</taxon>
    </lineage>
</organism>
<dbReference type="AlphaFoldDB" id="A0A1X2F1R3"/>
<dbReference type="PANTHER" id="PTHR33744:SF7">
    <property type="entry name" value="PUCR FAMILY TRANSCRIPTIONAL REGULATOR"/>
    <property type="match status" value="1"/>
</dbReference>
<comment type="similarity">
    <text evidence="1">Belongs to the CdaR family.</text>
</comment>
<evidence type="ECO:0000259" key="2">
    <source>
        <dbReference type="Pfam" id="PF13556"/>
    </source>
</evidence>
<evidence type="ECO:0000256" key="1">
    <source>
        <dbReference type="ARBA" id="ARBA00006754"/>
    </source>
</evidence>
<comment type="caution">
    <text evidence="4">The sequence shown here is derived from an EMBL/GenBank/DDBJ whole genome shotgun (WGS) entry which is preliminary data.</text>
</comment>
<protein>
    <submittedName>
        <fullName evidence="4">PucR protein</fullName>
    </submittedName>
</protein>
<name>A0A1X2F1R3_9MYCO</name>
<reference evidence="4 5" key="1">
    <citation type="submission" date="2016-01" db="EMBL/GenBank/DDBJ databases">
        <title>The new phylogeny of the genus Mycobacterium.</title>
        <authorList>
            <person name="Tarcisio F."/>
            <person name="Conor M."/>
            <person name="Antonella G."/>
            <person name="Elisabetta G."/>
            <person name="Giulia F.S."/>
            <person name="Sara T."/>
            <person name="Anna F."/>
            <person name="Clotilde B."/>
            <person name="Roberto B."/>
            <person name="Veronica D.S."/>
            <person name="Fabio R."/>
            <person name="Monica P."/>
            <person name="Olivier J."/>
            <person name="Enrico T."/>
            <person name="Nicola S."/>
        </authorList>
    </citation>
    <scope>NUCLEOTIDE SEQUENCE [LARGE SCALE GENOMIC DNA]</scope>
    <source>
        <strain evidence="4 5">ATCC 700010</strain>
    </source>
</reference>
<dbReference type="Pfam" id="PF17853">
    <property type="entry name" value="GGDEF_2"/>
    <property type="match status" value="1"/>
</dbReference>
<dbReference type="Pfam" id="PF13556">
    <property type="entry name" value="HTH_30"/>
    <property type="match status" value="1"/>
</dbReference>
<sequence length="375" mass="39820">MGAGLIRISELAFDADSVLRIAAVFDELVESRASSERVIEVAAAVAGCGVGARWASGSVVRCGPAGGSVRGCEAAAVAVFDEPEVWLDRRGDATPLDRVLLDRLRHALRAGTMLSDAAFSLRIDDPALLEVALSPTAQREERARAIRLLGLDENRPVRVLAVSATSPPEALQIIATQLPGQSIRTARIGNTTAVVCQGGCDTRELADGLEAEIVAAFPAPMAAQADRGPWVGIGSGCNVFAAPASWQQALRALRFASSTGYGRRAVAYERLSALELLAELPLDGVRGNRDVARINEIAATPAGALEVQTAEAFFVFGSLRRTAAELHVHHSTVAARLAHLSDQMDWDLDDPMDRFLATLVLMVRRIALSSAELTE</sequence>
<evidence type="ECO:0000259" key="3">
    <source>
        <dbReference type="Pfam" id="PF17853"/>
    </source>
</evidence>
<dbReference type="InterPro" id="IPR025736">
    <property type="entry name" value="PucR_C-HTH_dom"/>
</dbReference>
<dbReference type="RefSeq" id="WP_234817004.1">
    <property type="nucleotide sequence ID" value="NZ_JACKUA010000032.1"/>
</dbReference>